<feature type="compositionally biased region" description="Basic and acidic residues" evidence="1">
    <location>
        <begin position="196"/>
        <end position="208"/>
    </location>
</feature>
<dbReference type="KEGG" id="zca:113915293"/>
<dbReference type="GeneID" id="113915293"/>
<feature type="region of interest" description="Disordered" evidence="1">
    <location>
        <begin position="161"/>
        <end position="208"/>
    </location>
</feature>
<protein>
    <submittedName>
        <fullName evidence="3">Uncharacterized protein LOC113915293 isoform X1</fullName>
    </submittedName>
</protein>
<dbReference type="OrthoDB" id="10007527at2759"/>
<name>A0A6J2BYK4_ZALCA</name>
<reference evidence="3" key="1">
    <citation type="submission" date="2025-08" db="UniProtKB">
        <authorList>
            <consortium name="RefSeq"/>
        </authorList>
    </citation>
    <scope>IDENTIFICATION</scope>
    <source>
        <tissue evidence="3">Blood</tissue>
    </source>
</reference>
<gene>
    <name evidence="3" type="primary">LOC113915293</name>
</gene>
<dbReference type="InterPro" id="IPR052825">
    <property type="entry name" value="CCD-Prefoldin_beta-like"/>
</dbReference>
<organism evidence="2 3">
    <name type="scientific">Zalophus californianus</name>
    <name type="common">California sealion</name>
    <dbReference type="NCBI Taxonomy" id="9704"/>
    <lineage>
        <taxon>Eukaryota</taxon>
        <taxon>Metazoa</taxon>
        <taxon>Chordata</taxon>
        <taxon>Craniata</taxon>
        <taxon>Vertebrata</taxon>
        <taxon>Euteleostomi</taxon>
        <taxon>Mammalia</taxon>
        <taxon>Eutheria</taxon>
        <taxon>Laurasiatheria</taxon>
        <taxon>Carnivora</taxon>
        <taxon>Caniformia</taxon>
        <taxon>Pinnipedia</taxon>
        <taxon>Otariidae</taxon>
        <taxon>Zalophus</taxon>
    </lineage>
</organism>
<dbReference type="PANTHER" id="PTHR34479">
    <property type="entry name" value="COILED-COIL DOMAIN-CONTAINING PROTEIN 30"/>
    <property type="match status" value="1"/>
</dbReference>
<dbReference type="RefSeq" id="XP_027436929.1">
    <property type="nucleotide sequence ID" value="XM_027581128.2"/>
</dbReference>
<sequence>MIWIAKYSTFSSSGIIWKIFFVSLHYGKLPVLGKLTSTEKRTLVENYANNVHNLTEEKEAFSHGCEKENKQHRHVVKELQPKQEVQIKEIEEMLYQEGLSEIALSSPSEQITYLLVERSTLLRKLETGGSKPESQRCMTSNLQKGLAQEKLEQIHQPLQREHEKYQEPVKQSEKNLSESRNEDLEKDKTSQNCLERNAEQAVERLRMA</sequence>
<proteinExistence type="predicted"/>
<dbReference type="AlphaFoldDB" id="A0A6J2BYK4"/>
<evidence type="ECO:0000256" key="1">
    <source>
        <dbReference type="SAM" id="MobiDB-lite"/>
    </source>
</evidence>
<accession>A0A6J2BYK4</accession>
<dbReference type="PANTHER" id="PTHR34479:SF1">
    <property type="entry name" value="COILED-COIL DOMAIN-CONTAINING PROTEIN 30"/>
    <property type="match status" value="1"/>
</dbReference>
<feature type="compositionally biased region" description="Basic and acidic residues" evidence="1">
    <location>
        <begin position="161"/>
        <end position="189"/>
    </location>
</feature>
<dbReference type="Proteomes" id="UP000515165">
    <property type="component" value="Chromosome 4"/>
</dbReference>
<evidence type="ECO:0000313" key="2">
    <source>
        <dbReference type="Proteomes" id="UP000515165"/>
    </source>
</evidence>
<keyword evidence="2" id="KW-1185">Reference proteome</keyword>
<evidence type="ECO:0000313" key="3">
    <source>
        <dbReference type="RefSeq" id="XP_027436929.1"/>
    </source>
</evidence>